<dbReference type="AlphaFoldDB" id="A0A5S4FJP9"/>
<gene>
    <name evidence="2" type="ORF">ETD86_17670</name>
</gene>
<dbReference type="OrthoDB" id="3373298at2"/>
<evidence type="ECO:0000256" key="1">
    <source>
        <dbReference type="SAM" id="MobiDB-lite"/>
    </source>
</evidence>
<accession>A0A5S4FJP9</accession>
<dbReference type="EMBL" id="VCKY01000052">
    <property type="protein sequence ID" value="TMR20819.1"/>
    <property type="molecule type" value="Genomic_DNA"/>
</dbReference>
<reference evidence="2 3" key="1">
    <citation type="submission" date="2019-05" db="EMBL/GenBank/DDBJ databases">
        <title>Draft genome sequence of Nonomuraea turkmeniaca DSM 43926.</title>
        <authorList>
            <person name="Saricaoglu S."/>
            <person name="Isik K."/>
        </authorList>
    </citation>
    <scope>NUCLEOTIDE SEQUENCE [LARGE SCALE GENOMIC DNA]</scope>
    <source>
        <strain evidence="2 3">DSM 43926</strain>
    </source>
</reference>
<evidence type="ECO:0000313" key="3">
    <source>
        <dbReference type="Proteomes" id="UP000309128"/>
    </source>
</evidence>
<feature type="compositionally biased region" description="Basic and acidic residues" evidence="1">
    <location>
        <begin position="122"/>
        <end position="131"/>
    </location>
</feature>
<evidence type="ECO:0000313" key="2">
    <source>
        <dbReference type="EMBL" id="TMR20819.1"/>
    </source>
</evidence>
<proteinExistence type="predicted"/>
<sequence>MTEWLLKRAADHPRPFVVSAEHGTRARLLGEAEIARRRWRPAEPASEADLLVICGTPGEEFEAAIRTVWDDLPGPRARVDLPSDATPPSIGQALNRAVAHLADKDAQWRDAAARAGKPWSPDADRNSDSHTPDGGSSHHGHDSHASHGQEHDDDGHEGGHHEHHMGNPGGLPMAGRGPDRDGLSLDRLHVSIGPILSDWPRGLVVESVLQGDVIQDAAVRWLGSGESFWAEPWNKAAAGHPVTRAEAGRRQAAAYLDSLGRLLSVSGWSGAARRARALRDRLLADAPRAELAAPYRSFERQVRRSRTLRWMLRDVGSIEDGDAVSRLDGWLTRTRAAIDALEDETPLDGAPPVRHTLHPGLLVGGELATARLIIASLDPEPAVAHA</sequence>
<name>A0A5S4FJP9_9ACTN</name>
<dbReference type="Proteomes" id="UP000309128">
    <property type="component" value="Unassembled WGS sequence"/>
</dbReference>
<keyword evidence="3" id="KW-1185">Reference proteome</keyword>
<comment type="caution">
    <text evidence="2">The sequence shown here is derived from an EMBL/GenBank/DDBJ whole genome shotgun (WGS) entry which is preliminary data.</text>
</comment>
<protein>
    <submittedName>
        <fullName evidence="2">Uncharacterized protein</fullName>
    </submittedName>
</protein>
<feature type="compositionally biased region" description="Basic and acidic residues" evidence="1">
    <location>
        <begin position="139"/>
        <end position="160"/>
    </location>
</feature>
<feature type="region of interest" description="Disordered" evidence="1">
    <location>
        <begin position="107"/>
        <end position="182"/>
    </location>
</feature>
<organism evidence="2 3">
    <name type="scientific">Nonomuraea turkmeniaca</name>
    <dbReference type="NCBI Taxonomy" id="103838"/>
    <lineage>
        <taxon>Bacteria</taxon>
        <taxon>Bacillati</taxon>
        <taxon>Actinomycetota</taxon>
        <taxon>Actinomycetes</taxon>
        <taxon>Streptosporangiales</taxon>
        <taxon>Streptosporangiaceae</taxon>
        <taxon>Nonomuraea</taxon>
    </lineage>
</organism>
<dbReference type="RefSeq" id="WP_138667242.1">
    <property type="nucleotide sequence ID" value="NZ_VCKY01000052.1"/>
</dbReference>